<dbReference type="EMBL" id="BONI01000011">
    <property type="protein sequence ID" value="GIG05102.1"/>
    <property type="molecule type" value="Genomic_DNA"/>
</dbReference>
<gene>
    <name evidence="2" type="primary">noxC</name>
    <name evidence="2" type="ORF">Cco03nite_18020</name>
</gene>
<organism evidence="2 3">
    <name type="scientific">Catellatospora coxensis</name>
    <dbReference type="NCBI Taxonomy" id="310354"/>
    <lineage>
        <taxon>Bacteria</taxon>
        <taxon>Bacillati</taxon>
        <taxon>Actinomycetota</taxon>
        <taxon>Actinomycetes</taxon>
        <taxon>Micromonosporales</taxon>
        <taxon>Micromonosporaceae</taxon>
        <taxon>Catellatospora</taxon>
    </lineage>
</organism>
<reference evidence="2 3" key="1">
    <citation type="submission" date="2021-01" db="EMBL/GenBank/DDBJ databases">
        <title>Whole genome shotgun sequence of Catellatospora coxensis NBRC 107359.</title>
        <authorList>
            <person name="Komaki H."/>
            <person name="Tamura T."/>
        </authorList>
    </citation>
    <scope>NUCLEOTIDE SEQUENCE [LARGE SCALE GENOMIC DNA]</scope>
    <source>
        <strain evidence="2 3">NBRC 107359</strain>
    </source>
</reference>
<dbReference type="PANTHER" id="PTHR43745:SF2">
    <property type="entry name" value="NITROREDUCTASE MJ1384-RELATED"/>
    <property type="match status" value="1"/>
</dbReference>
<dbReference type="Proteomes" id="UP000630887">
    <property type="component" value="Unassembled WGS sequence"/>
</dbReference>
<comment type="caution">
    <text evidence="2">The sequence shown here is derived from an EMBL/GenBank/DDBJ whole genome shotgun (WGS) entry which is preliminary data.</text>
</comment>
<dbReference type="PANTHER" id="PTHR43745">
    <property type="entry name" value="NITROREDUCTASE MJ1384-RELATED"/>
    <property type="match status" value="1"/>
</dbReference>
<evidence type="ECO:0000313" key="2">
    <source>
        <dbReference type="EMBL" id="GIG05102.1"/>
    </source>
</evidence>
<accession>A0A8J3P654</accession>
<dbReference type="NCBIfam" id="TIGR03605">
    <property type="entry name" value="antibiot_sagB"/>
    <property type="match status" value="1"/>
</dbReference>
<evidence type="ECO:0000313" key="3">
    <source>
        <dbReference type="Proteomes" id="UP000630887"/>
    </source>
</evidence>
<feature type="domain" description="Nitroreductase" evidence="1">
    <location>
        <begin position="347"/>
        <end position="523"/>
    </location>
</feature>
<sequence length="537" mass="57175">MTTTSDYIDAVLRRARAPMPPFGWETDWHDQPLRHKVYPQVHRLPLPAGLDQPAGPLGRALTVGPAGPADGFTLDRLAGLLRTSYGLLERRLRVTGNDDNDRRYWGQNTTWGRGTASGGGLYPLEIYWVSGPSGPVLPGVYHYSSPHHAMERLLAGDVTEQVRAAAPHAAEIAATDQFLLVTVKFWKNAFKYNSFCYHVVTMDLGALLGTWRLWNAAQGLPATPTLWFDDAKLNGLLGLDGFGESVLAVVPLPWARPAAPGTASAAALPGADPAVGRAEWERSLSVHRFTQVEAVHQATLLDASARPPAAGAAADAAARPVRVAAEPVSLPPPDFDRLDADVAAVLRRRRSSFGAFVGRPRLPAEDLSVLLASASAAARLPLDARGSGDPPFTRLCVFVNHVAGVPAGVYDYDDATATLHPVRAAALGELLQRNYFLDNYNLEQAAAVIAVVARPVQAVAALGDRGYRAVNAEVGAVTQGVYLAATGLGVGCGAALGFDNTSLAELADLADGDEWPLIILMVGNERSDDADVDYRLS</sequence>
<dbReference type="InterPro" id="IPR020051">
    <property type="entry name" value="SagB-type_dehydrogenase"/>
</dbReference>
<dbReference type="SUPFAM" id="SSF55469">
    <property type="entry name" value="FMN-dependent nitroreductase-like"/>
    <property type="match status" value="2"/>
</dbReference>
<keyword evidence="3" id="KW-1185">Reference proteome</keyword>
<evidence type="ECO:0000259" key="1">
    <source>
        <dbReference type="Pfam" id="PF00881"/>
    </source>
</evidence>
<protein>
    <submittedName>
        <fullName evidence="2">NADH oxidase</fullName>
    </submittedName>
</protein>
<dbReference type="RefSeq" id="WP_203690995.1">
    <property type="nucleotide sequence ID" value="NZ_BONI01000011.1"/>
</dbReference>
<dbReference type="InterPro" id="IPR029479">
    <property type="entry name" value="Nitroreductase"/>
</dbReference>
<dbReference type="Gene3D" id="3.40.109.10">
    <property type="entry name" value="NADH Oxidase"/>
    <property type="match status" value="2"/>
</dbReference>
<name>A0A8J3P654_9ACTN</name>
<proteinExistence type="predicted"/>
<dbReference type="Pfam" id="PF00881">
    <property type="entry name" value="Nitroreductase"/>
    <property type="match status" value="1"/>
</dbReference>
<dbReference type="InterPro" id="IPR000415">
    <property type="entry name" value="Nitroreductase-like"/>
</dbReference>
<dbReference type="InterPro" id="IPR052544">
    <property type="entry name" value="Bacteriocin_Proc_Enz"/>
</dbReference>
<dbReference type="GO" id="GO:0016491">
    <property type="term" value="F:oxidoreductase activity"/>
    <property type="evidence" value="ECO:0007669"/>
    <property type="project" value="InterPro"/>
</dbReference>
<dbReference type="CDD" id="cd02142">
    <property type="entry name" value="McbC_SagB-like_oxidoreductase"/>
    <property type="match status" value="1"/>
</dbReference>
<dbReference type="AlphaFoldDB" id="A0A8J3P654"/>